<organism evidence="2 3">
    <name type="scientific">Ligilactobacillus equi DSM 15833 = JCM 10991</name>
    <dbReference type="NCBI Taxonomy" id="1423740"/>
    <lineage>
        <taxon>Bacteria</taxon>
        <taxon>Bacillati</taxon>
        <taxon>Bacillota</taxon>
        <taxon>Bacilli</taxon>
        <taxon>Lactobacillales</taxon>
        <taxon>Lactobacillaceae</taxon>
        <taxon>Ligilactobacillus</taxon>
    </lineage>
</organism>
<dbReference type="SUPFAM" id="SSF47413">
    <property type="entry name" value="lambda repressor-like DNA-binding domains"/>
    <property type="match status" value="1"/>
</dbReference>
<dbReference type="RefSeq" id="WP_338086175.1">
    <property type="nucleotide sequence ID" value="NZ_AZFH01000031.1"/>
</dbReference>
<dbReference type="PROSITE" id="PS50943">
    <property type="entry name" value="HTH_CROC1"/>
    <property type="match status" value="1"/>
</dbReference>
<comment type="caution">
    <text evidence="2">The sequence shown here is derived from an EMBL/GenBank/DDBJ whole genome shotgun (WGS) entry which is preliminary data.</text>
</comment>
<proteinExistence type="predicted"/>
<dbReference type="STRING" id="1423740.FC36_GL001376"/>
<dbReference type="SMART" id="SM00530">
    <property type="entry name" value="HTH_XRE"/>
    <property type="match status" value="1"/>
</dbReference>
<dbReference type="Pfam" id="PF01381">
    <property type="entry name" value="HTH_3"/>
    <property type="match status" value="1"/>
</dbReference>
<dbReference type="InterPro" id="IPR001387">
    <property type="entry name" value="Cro/C1-type_HTH"/>
</dbReference>
<dbReference type="EMBL" id="AZFH01000031">
    <property type="protein sequence ID" value="KRL81784.1"/>
    <property type="molecule type" value="Genomic_DNA"/>
</dbReference>
<gene>
    <name evidence="2" type="ORF">FC36_GL001376</name>
</gene>
<protein>
    <recommendedName>
        <fullName evidence="1">HTH cro/C1-type domain-containing protein</fullName>
    </recommendedName>
</protein>
<sequence length="61" mass="7272">MLWDKIQKRLDEYNLTVYKLSKITGIRDQTLRNYKTGTEPSFKNICKIADALNVNLDYFRD</sequence>
<reference evidence="2 3" key="1">
    <citation type="journal article" date="2015" name="Genome Announc.">
        <title>Expanding the biotechnology potential of lactobacilli through comparative genomics of 213 strains and associated genera.</title>
        <authorList>
            <person name="Sun Z."/>
            <person name="Harris H.M."/>
            <person name="McCann A."/>
            <person name="Guo C."/>
            <person name="Argimon S."/>
            <person name="Zhang W."/>
            <person name="Yang X."/>
            <person name="Jeffery I.B."/>
            <person name="Cooney J.C."/>
            <person name="Kagawa T.F."/>
            <person name="Liu W."/>
            <person name="Song Y."/>
            <person name="Salvetti E."/>
            <person name="Wrobel A."/>
            <person name="Rasinkangas P."/>
            <person name="Parkhill J."/>
            <person name="Rea M.C."/>
            <person name="O'Sullivan O."/>
            <person name="Ritari J."/>
            <person name="Douillard F.P."/>
            <person name="Paul Ross R."/>
            <person name="Yang R."/>
            <person name="Briner A.E."/>
            <person name="Felis G.E."/>
            <person name="de Vos W.M."/>
            <person name="Barrangou R."/>
            <person name="Klaenhammer T.R."/>
            <person name="Caufield P.W."/>
            <person name="Cui Y."/>
            <person name="Zhang H."/>
            <person name="O'Toole P.W."/>
        </authorList>
    </citation>
    <scope>NUCLEOTIDE SEQUENCE [LARGE SCALE GENOMIC DNA]</scope>
    <source>
        <strain evidence="2 3">DSM 15833</strain>
    </source>
</reference>
<dbReference type="AlphaFoldDB" id="A0A0R1TTE4"/>
<name>A0A0R1TTE4_9LACO</name>
<dbReference type="Proteomes" id="UP000051048">
    <property type="component" value="Unassembled WGS sequence"/>
</dbReference>
<dbReference type="Gene3D" id="1.10.260.40">
    <property type="entry name" value="lambda repressor-like DNA-binding domains"/>
    <property type="match status" value="1"/>
</dbReference>
<evidence type="ECO:0000313" key="2">
    <source>
        <dbReference type="EMBL" id="KRL81784.1"/>
    </source>
</evidence>
<accession>A0A0R1TTE4</accession>
<feature type="domain" description="HTH cro/C1-type" evidence="1">
    <location>
        <begin position="6"/>
        <end position="59"/>
    </location>
</feature>
<dbReference type="GO" id="GO:0003677">
    <property type="term" value="F:DNA binding"/>
    <property type="evidence" value="ECO:0007669"/>
    <property type="project" value="InterPro"/>
</dbReference>
<dbReference type="PATRIC" id="fig|1423740.3.peg.1482"/>
<evidence type="ECO:0000259" key="1">
    <source>
        <dbReference type="PROSITE" id="PS50943"/>
    </source>
</evidence>
<evidence type="ECO:0000313" key="3">
    <source>
        <dbReference type="Proteomes" id="UP000051048"/>
    </source>
</evidence>
<dbReference type="InterPro" id="IPR010982">
    <property type="entry name" value="Lambda_DNA-bd_dom_sf"/>
</dbReference>
<dbReference type="CDD" id="cd00093">
    <property type="entry name" value="HTH_XRE"/>
    <property type="match status" value="1"/>
</dbReference>